<dbReference type="EMBL" id="JAESVP010000003">
    <property type="protein sequence ID" value="MBL4927661.1"/>
    <property type="molecule type" value="Genomic_DNA"/>
</dbReference>
<feature type="transmembrane region" description="Helical" evidence="2">
    <location>
        <begin position="556"/>
        <end position="573"/>
    </location>
</feature>
<feature type="transmembrane region" description="Helical" evidence="2">
    <location>
        <begin position="891"/>
        <end position="910"/>
    </location>
</feature>
<evidence type="ECO:0000313" key="4">
    <source>
        <dbReference type="Proteomes" id="UP000619033"/>
    </source>
</evidence>
<feature type="transmembrane region" description="Helical" evidence="2">
    <location>
        <begin position="278"/>
        <end position="297"/>
    </location>
</feature>
<dbReference type="Proteomes" id="UP000619033">
    <property type="component" value="Unassembled WGS sequence"/>
</dbReference>
<dbReference type="PANTHER" id="PTHR38434">
    <property type="entry name" value="BLL2549 PROTEIN"/>
    <property type="match status" value="1"/>
</dbReference>
<sequence>MDGILVLIALVALAIPVSIIALFVGQAGLRRRIAALEAGLAMRPDLSATDTFAEVAPHVTPVEPEPRAPAAPNLPPEVAAAEVAAPQPVASSVWNRARKGGAESAEPQTPHEAAAPAPTPAVPAGPSLAARLFGWLSENWVYAVAAASLALAGVFFVQYGIENGLLPPAARVAAALLFGGALVAAGEWLRRRHGDGEEVSTAYLPSVFSGAGIVSIFAAIVAARQMYGLIDETAAFAGLMATAAGAVALGWFSGPLLVVVGLLGAALAPFVVGGNSGAAPWLYGHYLLVLMTGLAVDTVRKWRWLSVLALVLAHLGAGLSMLAGAGVAGHLIFLALSALVTVILSDFALIPKLAGPNLAQFALTRGAGDRPSFPVRLSHGAMLAASLGLLFQTGTEGENMLAFALLAGLAVLVLLWADRAVGLDDLALWPALGLLARMVVEAAGSAEAYWTFTSADLALRAPETAPPMTVSLILGMAVAVGLAAAWRSFRPGALRLGYGLAAVLVAPLTAAGLEFFWQPSRVLGAFPWAVQVVALAALMTALALRYAKVDGGDFRRAAYATLSALSLIALALFLLTTKAALTLALAVLALVAALLDRRFRLPEMGLFVQVAAAVLSWRLVADPGLDWALAAPLGQVVLAFGGTLAALVGAWVVLRPLQRVITLGIVESAVAGLAVVFVNVLISRWLMARGQGDVAGHWQVGVRLLPFLALMAVQLYRAEMGGALRIVRQGLALIAAVCAAGLILLSLTVANPLLQGPWEGGAKVLGPLVLDTLLLAYGLPGLALLALGLRFPPVAGRRLLRLGALGVGALLVLVWTAFEIRRFWQGDVLGVPGVRQEELYSYTVAMLLIGAGLLYQAIARRSSTLRAVAMAVIGLTAAKVFLIDASGLSGLTRVLSFLGLGLSLAGLAWLNRWAGQATRRD</sequence>
<dbReference type="Pfam" id="PF10101">
    <property type="entry name" value="DUF2339"/>
    <property type="match status" value="1"/>
</dbReference>
<dbReference type="InterPro" id="IPR014600">
    <property type="entry name" value="UCP035905_mem"/>
</dbReference>
<dbReference type="AlphaFoldDB" id="A0A8J7SUI4"/>
<feature type="transmembrane region" description="Helical" evidence="2">
    <location>
        <begin position="579"/>
        <end position="595"/>
    </location>
</feature>
<feature type="transmembrane region" description="Helical" evidence="2">
    <location>
        <begin position="604"/>
        <end position="621"/>
    </location>
</feature>
<feature type="region of interest" description="Disordered" evidence="1">
    <location>
        <begin position="97"/>
        <end position="120"/>
    </location>
</feature>
<feature type="transmembrane region" description="Helical" evidence="2">
    <location>
        <begin position="730"/>
        <end position="753"/>
    </location>
</feature>
<feature type="transmembrane region" description="Helical" evidence="2">
    <location>
        <begin position="234"/>
        <end position="251"/>
    </location>
</feature>
<reference evidence="3" key="1">
    <citation type="submission" date="2021-01" db="EMBL/GenBank/DDBJ databases">
        <title>Genome seq and assembly of Tabrizicola sp. KVB23.</title>
        <authorList>
            <person name="Chhetri G."/>
        </authorList>
    </citation>
    <scope>NUCLEOTIDE SEQUENCE</scope>
    <source>
        <strain evidence="3">KVB23</strain>
    </source>
</reference>
<feature type="transmembrane region" description="Helical" evidence="2">
    <location>
        <begin position="633"/>
        <end position="654"/>
    </location>
</feature>
<feature type="transmembrane region" description="Helical" evidence="2">
    <location>
        <begin position="400"/>
        <end position="417"/>
    </location>
</feature>
<feature type="transmembrane region" description="Helical" evidence="2">
    <location>
        <begin position="765"/>
        <end position="787"/>
    </location>
</feature>
<proteinExistence type="predicted"/>
<feature type="transmembrane region" description="Helical" evidence="2">
    <location>
        <begin position="698"/>
        <end position="718"/>
    </location>
</feature>
<protein>
    <submittedName>
        <fullName evidence="3">DUF2339 domain-containing protein</fullName>
    </submittedName>
</protein>
<dbReference type="RefSeq" id="WP_202658815.1">
    <property type="nucleotide sequence ID" value="NZ_JAESVP010000003.1"/>
</dbReference>
<feature type="transmembrane region" description="Helical" evidence="2">
    <location>
        <begin position="470"/>
        <end position="489"/>
    </location>
</feature>
<feature type="transmembrane region" description="Helical" evidence="2">
    <location>
        <begin position="867"/>
        <end position="885"/>
    </location>
</feature>
<feature type="compositionally biased region" description="Low complexity" evidence="1">
    <location>
        <begin position="105"/>
        <end position="116"/>
    </location>
</feature>
<feature type="transmembrane region" description="Helical" evidence="2">
    <location>
        <begin position="201"/>
        <end position="222"/>
    </location>
</feature>
<dbReference type="PIRSF" id="PIRSF035905">
    <property type="entry name" value="UCP035905_mp"/>
    <property type="match status" value="1"/>
</dbReference>
<gene>
    <name evidence="3" type="ORF">JI744_06030</name>
</gene>
<organism evidence="3 4">
    <name type="scientific">Fuscibacter oryzae</name>
    <dbReference type="NCBI Taxonomy" id="2803939"/>
    <lineage>
        <taxon>Bacteria</taxon>
        <taxon>Pseudomonadati</taxon>
        <taxon>Pseudomonadota</taxon>
        <taxon>Alphaproteobacteria</taxon>
        <taxon>Rhodobacterales</taxon>
        <taxon>Paracoccaceae</taxon>
        <taxon>Fuscibacter</taxon>
    </lineage>
</organism>
<feature type="transmembrane region" description="Helical" evidence="2">
    <location>
        <begin position="304"/>
        <end position="325"/>
    </location>
</feature>
<feature type="transmembrane region" description="Helical" evidence="2">
    <location>
        <begin position="429"/>
        <end position="450"/>
    </location>
</feature>
<keyword evidence="2" id="KW-1133">Transmembrane helix</keyword>
<keyword evidence="4" id="KW-1185">Reference proteome</keyword>
<feature type="transmembrane region" description="Helical" evidence="2">
    <location>
        <begin position="331"/>
        <end position="354"/>
    </location>
</feature>
<evidence type="ECO:0000313" key="3">
    <source>
        <dbReference type="EMBL" id="MBL4927661.1"/>
    </source>
</evidence>
<feature type="transmembrane region" description="Helical" evidence="2">
    <location>
        <begin position="661"/>
        <end position="686"/>
    </location>
</feature>
<keyword evidence="2" id="KW-0472">Membrane</keyword>
<dbReference type="PANTHER" id="PTHR38434:SF1">
    <property type="entry name" value="BLL2549 PROTEIN"/>
    <property type="match status" value="1"/>
</dbReference>
<accession>A0A8J7SUI4</accession>
<feature type="transmembrane region" description="Helical" evidence="2">
    <location>
        <begin position="799"/>
        <end position="818"/>
    </location>
</feature>
<comment type="caution">
    <text evidence="3">The sequence shown here is derived from an EMBL/GenBank/DDBJ whole genome shotgun (WGS) entry which is preliminary data.</text>
</comment>
<feature type="transmembrane region" description="Helical" evidence="2">
    <location>
        <begin position="169"/>
        <end position="189"/>
    </location>
</feature>
<keyword evidence="2" id="KW-0812">Transmembrane</keyword>
<dbReference type="InterPro" id="IPR019286">
    <property type="entry name" value="DUF2339_TM"/>
</dbReference>
<feature type="transmembrane region" description="Helical" evidence="2">
    <location>
        <begin position="140"/>
        <end position="157"/>
    </location>
</feature>
<evidence type="ECO:0000256" key="2">
    <source>
        <dbReference type="SAM" id="Phobius"/>
    </source>
</evidence>
<feature type="transmembrane region" description="Helical" evidence="2">
    <location>
        <begin position="496"/>
        <end position="517"/>
    </location>
</feature>
<evidence type="ECO:0000256" key="1">
    <source>
        <dbReference type="SAM" id="MobiDB-lite"/>
    </source>
</evidence>
<feature type="transmembrane region" description="Helical" evidence="2">
    <location>
        <begin position="523"/>
        <end position="544"/>
    </location>
</feature>
<feature type="transmembrane region" description="Helical" evidence="2">
    <location>
        <begin position="838"/>
        <end position="855"/>
    </location>
</feature>
<feature type="transmembrane region" description="Helical" evidence="2">
    <location>
        <begin position="6"/>
        <end position="24"/>
    </location>
</feature>
<name>A0A8J7SUI4_9RHOB</name>